<accession>A0ABM1PEG1</accession>
<keyword evidence="6" id="KW-1185">Reference proteome</keyword>
<keyword evidence="3" id="KW-0479">Metal-binding</keyword>
<keyword evidence="2" id="KW-0104">Cadmium</keyword>
<evidence type="ECO:0000256" key="2">
    <source>
        <dbReference type="ARBA" id="ARBA00022539"/>
    </source>
</evidence>
<keyword evidence="4" id="KW-0862">Zinc</keyword>
<keyword evidence="5" id="KW-0186">Copper</keyword>
<evidence type="ECO:0000256" key="3">
    <source>
        <dbReference type="ARBA" id="ARBA00022723"/>
    </source>
</evidence>
<name>A0ABM1PEG1_DROAR</name>
<dbReference type="PRINTS" id="PR00872">
    <property type="entry name" value="MTDIPTERA"/>
</dbReference>
<dbReference type="RefSeq" id="XP_017865597.1">
    <property type="nucleotide sequence ID" value="XM_018010108.1"/>
</dbReference>
<proteinExistence type="inferred from homology"/>
<dbReference type="Proteomes" id="UP000694904">
    <property type="component" value="Chromosome 2"/>
</dbReference>
<reference evidence="7" key="3">
    <citation type="submission" date="2025-08" db="UniProtKB">
        <authorList>
            <consortium name="RefSeq"/>
        </authorList>
    </citation>
    <scope>IDENTIFICATION</scope>
    <source>
        <tissue evidence="7">Whole organism</tissue>
    </source>
</reference>
<dbReference type="Pfam" id="PF02067">
    <property type="entry name" value="Metallothio_5"/>
    <property type="match status" value="1"/>
</dbReference>
<dbReference type="InterPro" id="IPR000966">
    <property type="entry name" value="Metalthion_5"/>
</dbReference>
<comment type="similarity">
    <text evidence="1">Belongs to the metallothionein superfamily. Type 5 family.</text>
</comment>
<evidence type="ECO:0000313" key="7">
    <source>
        <dbReference type="RefSeq" id="XP_017865597.1"/>
    </source>
</evidence>
<gene>
    <name evidence="7" type="primary">LOC108615547</name>
</gene>
<protein>
    <submittedName>
        <fullName evidence="7">Metallothionein-2-like</fullName>
    </submittedName>
</protein>
<dbReference type="GeneID" id="108615547"/>
<evidence type="ECO:0000313" key="6">
    <source>
        <dbReference type="Proteomes" id="UP000694904"/>
    </source>
</evidence>
<reference evidence="6" key="2">
    <citation type="journal article" date="2016" name="G3 (Bethesda)">
        <title>Genome Evolution in Three Species of Cactophilic Drosophila.</title>
        <authorList>
            <person name="Sanchez-Flores A."/>
            <person name="Penazola F."/>
            <person name="Carpinteyro-Ponce J."/>
            <person name="Nazario-Yepiz N."/>
            <person name="Abreu-Goodger C."/>
            <person name="Machado C.A."/>
            <person name="Markow T.A."/>
        </authorList>
    </citation>
    <scope>NUCLEOTIDE SEQUENCE [LARGE SCALE GENOMIC DNA]</scope>
</reference>
<organism evidence="6 7">
    <name type="scientific">Drosophila arizonae</name>
    <name type="common">Fruit fly</name>
    <dbReference type="NCBI Taxonomy" id="7263"/>
    <lineage>
        <taxon>Eukaryota</taxon>
        <taxon>Metazoa</taxon>
        <taxon>Ecdysozoa</taxon>
        <taxon>Arthropoda</taxon>
        <taxon>Hexapoda</taxon>
        <taxon>Insecta</taxon>
        <taxon>Pterygota</taxon>
        <taxon>Neoptera</taxon>
        <taxon>Endopterygota</taxon>
        <taxon>Diptera</taxon>
        <taxon>Brachycera</taxon>
        <taxon>Muscomorpha</taxon>
        <taxon>Ephydroidea</taxon>
        <taxon>Drosophilidae</taxon>
        <taxon>Drosophila</taxon>
    </lineage>
</organism>
<evidence type="ECO:0000256" key="4">
    <source>
        <dbReference type="ARBA" id="ARBA00022833"/>
    </source>
</evidence>
<reference evidence="6" key="1">
    <citation type="journal article" date="1997" name="Nucleic Acids Res.">
        <title>tRNAscan-SE: a program for improved detection of transfer RNA genes in genomic sequence.</title>
        <authorList>
            <person name="Lowe T.M."/>
            <person name="Eddy S.R."/>
        </authorList>
    </citation>
    <scope>NUCLEOTIDE SEQUENCE [LARGE SCALE GENOMIC DNA]</scope>
</reference>
<evidence type="ECO:0000256" key="1">
    <source>
        <dbReference type="ARBA" id="ARBA00009641"/>
    </source>
</evidence>
<evidence type="ECO:0000256" key="5">
    <source>
        <dbReference type="ARBA" id="ARBA00023008"/>
    </source>
</evidence>
<sequence length="43" mass="4359">MGCKNCVSACQCSTVKCGGSCACIKDCSCVCKSGPKEQCCSSK</sequence>